<dbReference type="PANTHER" id="PTHR11802">
    <property type="entry name" value="SERINE PROTEASE FAMILY S10 SERINE CARBOXYPEPTIDASE"/>
    <property type="match status" value="1"/>
</dbReference>
<dbReference type="Gene3D" id="1.10.287.410">
    <property type="match status" value="1"/>
</dbReference>
<dbReference type="SUPFAM" id="SSF53474">
    <property type="entry name" value="alpha/beta-Hydrolases"/>
    <property type="match status" value="1"/>
</dbReference>
<keyword evidence="5" id="KW-0325">Glycoprotein</keyword>
<evidence type="ECO:0000256" key="5">
    <source>
        <dbReference type="ARBA" id="ARBA00023180"/>
    </source>
</evidence>
<evidence type="ECO:0000313" key="7">
    <source>
        <dbReference type="Proteomes" id="UP000574390"/>
    </source>
</evidence>
<dbReference type="Proteomes" id="UP000574390">
    <property type="component" value="Unassembled WGS sequence"/>
</dbReference>
<protein>
    <recommendedName>
        <fullName evidence="8">Serine carboxypeptidase</fullName>
    </recommendedName>
</protein>
<dbReference type="AlphaFoldDB" id="A0A7J6T0W4"/>
<dbReference type="Gene3D" id="3.40.50.1820">
    <property type="entry name" value="alpha/beta hydrolase"/>
    <property type="match status" value="1"/>
</dbReference>
<dbReference type="GO" id="GO:0006508">
    <property type="term" value="P:proteolysis"/>
    <property type="evidence" value="ECO:0007669"/>
    <property type="project" value="UniProtKB-KW"/>
</dbReference>
<gene>
    <name evidence="6" type="ORF">FOZ62_023069</name>
</gene>
<evidence type="ECO:0008006" key="8">
    <source>
        <dbReference type="Google" id="ProtNLM"/>
    </source>
</evidence>
<evidence type="ECO:0000313" key="6">
    <source>
        <dbReference type="EMBL" id="KAF4738076.1"/>
    </source>
</evidence>
<accession>A0A7J6T0W4</accession>
<organism evidence="6 7">
    <name type="scientific">Perkinsus olseni</name>
    <name type="common">Perkinsus atlanticus</name>
    <dbReference type="NCBI Taxonomy" id="32597"/>
    <lineage>
        <taxon>Eukaryota</taxon>
        <taxon>Sar</taxon>
        <taxon>Alveolata</taxon>
        <taxon>Perkinsozoa</taxon>
        <taxon>Perkinsea</taxon>
        <taxon>Perkinsida</taxon>
        <taxon>Perkinsidae</taxon>
        <taxon>Perkinsus</taxon>
    </lineage>
</organism>
<reference evidence="6 7" key="1">
    <citation type="submission" date="2020-04" db="EMBL/GenBank/DDBJ databases">
        <title>Perkinsus olseni comparative genomics.</title>
        <authorList>
            <person name="Bogema D.R."/>
        </authorList>
    </citation>
    <scope>NUCLEOTIDE SEQUENCE [LARGE SCALE GENOMIC DNA]</scope>
    <source>
        <strain evidence="6">ATCC PRA-205</strain>
    </source>
</reference>
<comment type="similarity">
    <text evidence="1">Belongs to the peptidase S10 family.</text>
</comment>
<dbReference type="Pfam" id="PF00450">
    <property type="entry name" value="Peptidase_S10"/>
    <property type="match status" value="1"/>
</dbReference>
<evidence type="ECO:0000256" key="2">
    <source>
        <dbReference type="ARBA" id="ARBA00022645"/>
    </source>
</evidence>
<dbReference type="InterPro" id="IPR029058">
    <property type="entry name" value="AB_hydrolase_fold"/>
</dbReference>
<name>A0A7J6T0W4_PEROL</name>
<proteinExistence type="inferred from homology"/>
<dbReference type="GO" id="GO:0004185">
    <property type="term" value="F:serine-type carboxypeptidase activity"/>
    <property type="evidence" value="ECO:0007669"/>
    <property type="project" value="InterPro"/>
</dbReference>
<evidence type="ECO:0000256" key="4">
    <source>
        <dbReference type="ARBA" id="ARBA00022801"/>
    </source>
</evidence>
<dbReference type="EMBL" id="JABANM010011200">
    <property type="protein sequence ID" value="KAF4738076.1"/>
    <property type="molecule type" value="Genomic_DNA"/>
</dbReference>
<keyword evidence="2" id="KW-0121">Carboxypeptidase</keyword>
<keyword evidence="3" id="KW-0645">Protease</keyword>
<evidence type="ECO:0000256" key="1">
    <source>
        <dbReference type="ARBA" id="ARBA00009431"/>
    </source>
</evidence>
<comment type="caution">
    <text evidence="6">The sequence shown here is derived from an EMBL/GenBank/DDBJ whole genome shotgun (WGS) entry which is preliminary data.</text>
</comment>
<dbReference type="PRINTS" id="PR00724">
    <property type="entry name" value="CRBOXYPTASEC"/>
</dbReference>
<evidence type="ECO:0000256" key="3">
    <source>
        <dbReference type="ARBA" id="ARBA00022670"/>
    </source>
</evidence>
<keyword evidence="4" id="KW-0378">Hydrolase</keyword>
<dbReference type="PANTHER" id="PTHR11802:SF113">
    <property type="entry name" value="SERINE CARBOXYPEPTIDASE CTSA-4.1"/>
    <property type="match status" value="1"/>
</dbReference>
<sequence>MDEPPVRSTARFVPRSAVNAREKVVVGFRRMVNFRWNGRIGVEIGYLAQGRAVIVTTGPVCEHHVVEINCAEKYNVPGSNPKGVGFSRGSIPKSSVEAAESTYIALHKFFRVRPEYNTRVFLAGQSYAGHYIPPLAVKLKQRNSRVRLEGIILGNAEVAPEIQWRYFPAMLYENGFASREVYDELEVNATSCVRLVHACNVLRKAFHAKATEDPQLLKNLKTTCIRAKRVRWRDFFQPVIRAGRNTYHLGKGYIAPTEDPIFKQVTAFLNSHRVRRFFGHDSLWQPVSTEVYGEFEHEIACNFHQLLPDLLHEGLRILVFAGDRDLACNWMGSLAWMKELRWRGMIGFRKATPIVYELPNGDTIGNLRTYTSPDTGGQLVFIRVYGVGHSVAMEAPRKALKMVVDFLHQDL</sequence>
<dbReference type="InterPro" id="IPR001563">
    <property type="entry name" value="Peptidase_S10"/>
</dbReference>